<dbReference type="OrthoDB" id="10065050at2759"/>
<dbReference type="SMART" id="SM00164">
    <property type="entry name" value="TBC"/>
    <property type="match status" value="1"/>
</dbReference>
<keyword evidence="2" id="KW-1185">Reference proteome</keyword>
<evidence type="ECO:0000259" key="1">
    <source>
        <dbReference type="SMART" id="SM00164"/>
    </source>
</evidence>
<evidence type="ECO:0000313" key="2">
    <source>
        <dbReference type="Proteomes" id="UP000515152"/>
    </source>
</evidence>
<dbReference type="GO" id="GO:0005096">
    <property type="term" value="F:GTPase activator activity"/>
    <property type="evidence" value="ECO:0007669"/>
    <property type="project" value="TreeGrafter"/>
</dbReference>
<sequence length="329" mass="38100">MMTITEPDNWEISSCSGMKYGQYVEWEKIDPEAALRYGKMLESDLHELKSMGRTGFWAMPHTLRAKAYDHIISSISTHQDVDLYHQSTGQLFGEHKISTHPFPVFMEDGEIPRYCLNKAGLNSVKKILVCINKQFPEVTFCPILPALVSLLLHFSEDEAQCFHSICSLVNYTDPAKRYIDQTFHTSRASCMTFGDLANRYCRGIRKLIASSHQNLFEFYSDWIMWIFADLPFTYAIRVLDVYLQEGYKVLYRVALALLSLYKVSVASRVAHVDDFRRDMKSFVENVSRHITVEHLLKKAFGIQLPPRKELHYLFNANKDALIHRGILQR</sequence>
<feature type="domain" description="Rab-GAP TBC" evidence="1">
    <location>
        <begin position="57"/>
        <end position="268"/>
    </location>
</feature>
<dbReference type="PANTHER" id="PTHR47219">
    <property type="entry name" value="RAB GTPASE-ACTIVATING PROTEIN 1-LIKE"/>
    <property type="match status" value="1"/>
</dbReference>
<reference evidence="3" key="1">
    <citation type="submission" date="2025-08" db="UniProtKB">
        <authorList>
            <consortium name="RefSeq"/>
        </authorList>
    </citation>
    <scope>IDENTIFICATION</scope>
</reference>
<proteinExistence type="predicted"/>
<organism evidence="2 3">
    <name type="scientific">Clupea harengus</name>
    <name type="common">Atlantic herring</name>
    <dbReference type="NCBI Taxonomy" id="7950"/>
    <lineage>
        <taxon>Eukaryota</taxon>
        <taxon>Metazoa</taxon>
        <taxon>Chordata</taxon>
        <taxon>Craniata</taxon>
        <taxon>Vertebrata</taxon>
        <taxon>Euteleostomi</taxon>
        <taxon>Actinopterygii</taxon>
        <taxon>Neopterygii</taxon>
        <taxon>Teleostei</taxon>
        <taxon>Clupei</taxon>
        <taxon>Clupeiformes</taxon>
        <taxon>Clupeoidei</taxon>
        <taxon>Clupeidae</taxon>
        <taxon>Clupea</taxon>
    </lineage>
</organism>
<dbReference type="KEGG" id="char:105903416"/>
<dbReference type="InterPro" id="IPR000195">
    <property type="entry name" value="Rab-GAP-TBC_dom"/>
</dbReference>
<gene>
    <name evidence="3" type="primary">LOC105903416</name>
</gene>
<name>A0A6P3W101_CLUHA</name>
<evidence type="ECO:0000313" key="3">
    <source>
        <dbReference type="RefSeq" id="XP_012686624.3"/>
    </source>
</evidence>
<dbReference type="Proteomes" id="UP000515152">
    <property type="component" value="Chromosome 26"/>
</dbReference>
<dbReference type="RefSeq" id="XP_012686624.3">
    <property type="nucleotide sequence ID" value="XM_012831170.3"/>
</dbReference>
<dbReference type="GO" id="GO:0031267">
    <property type="term" value="F:small GTPase binding"/>
    <property type="evidence" value="ECO:0007669"/>
    <property type="project" value="TreeGrafter"/>
</dbReference>
<protein>
    <submittedName>
        <fullName evidence="3">TBC1 domain family member 24-like</fullName>
    </submittedName>
</protein>
<dbReference type="Pfam" id="PF00566">
    <property type="entry name" value="RabGAP-TBC"/>
    <property type="match status" value="1"/>
</dbReference>
<dbReference type="AlphaFoldDB" id="A0A6P3W101"/>
<dbReference type="InterPro" id="IPR050302">
    <property type="entry name" value="Rab_GAP_TBC_domain"/>
</dbReference>
<dbReference type="PANTHER" id="PTHR47219:SF9">
    <property type="entry name" value="GTPASE ACTIVATING PROTEIN AND CENTROSOME-ASSOCIATED, ISOFORM B"/>
    <property type="match status" value="1"/>
</dbReference>
<accession>A0A6P3W101</accession>
<dbReference type="GeneID" id="105903416"/>